<feature type="compositionally biased region" description="Basic and acidic residues" evidence="1">
    <location>
        <begin position="16"/>
        <end position="32"/>
    </location>
</feature>
<feature type="compositionally biased region" description="Basic residues" evidence="1">
    <location>
        <begin position="114"/>
        <end position="132"/>
    </location>
</feature>
<dbReference type="InParanoid" id="A0A804MCX8"/>
<dbReference type="Proteomes" id="UP000007305">
    <property type="component" value="Chromosome 2"/>
</dbReference>
<proteinExistence type="predicted"/>
<accession>A0A804MCX8</accession>
<feature type="region of interest" description="Disordered" evidence="1">
    <location>
        <begin position="243"/>
        <end position="271"/>
    </location>
</feature>
<sequence>MKKLLAGNRGSGLLDISKHEHERQALSRRDQDPLVDGDELVRAAKKPKTSSLTQRQGCLLPASQCPVSTPAHRPHRPSSSSRAAHLSAAARGKLIHGSALRRPGRGGHGGGRGGLHRHRGRRRRRRTLHRGRRCDSRVGSAGAGHGGAAALRQDGGEEARRRRAEAGAVAPLPGLLLPAGAGPVGRRRLPARAPPVPPPLGARGPALARAPRLLRRRRAPPPLPQRLPLPAPMPQAHARARRRQAQDAQVRGRCRPGRRRRGAVPGAARGVPRQVQAELGHPLCLPHHHIRILRRRLRRNPLLLVPFYGCCF</sequence>
<dbReference type="EnsemblPlants" id="Zm00001eb076130_T001">
    <property type="protein sequence ID" value="Zm00001eb076130_P001"/>
    <property type="gene ID" value="Zm00001eb076130"/>
</dbReference>
<keyword evidence="3" id="KW-1185">Reference proteome</keyword>
<dbReference type="Gramene" id="Zm00001eb076130_T001">
    <property type="protein sequence ID" value="Zm00001eb076130_P001"/>
    <property type="gene ID" value="Zm00001eb076130"/>
</dbReference>
<reference evidence="3" key="1">
    <citation type="submission" date="2015-12" db="EMBL/GenBank/DDBJ databases">
        <title>Update maize B73 reference genome by single molecule sequencing technologies.</title>
        <authorList>
            <consortium name="Maize Genome Sequencing Project"/>
            <person name="Ware D."/>
        </authorList>
    </citation>
    <scope>NUCLEOTIDE SEQUENCE [LARGE SCALE GENOMIC DNA]</scope>
    <source>
        <strain evidence="3">cv. B73</strain>
    </source>
</reference>
<feature type="region of interest" description="Disordered" evidence="1">
    <location>
        <begin position="1"/>
        <end position="37"/>
    </location>
</feature>
<reference evidence="2" key="3">
    <citation type="submission" date="2021-05" db="UniProtKB">
        <authorList>
            <consortium name="EnsemblPlants"/>
        </authorList>
    </citation>
    <scope>IDENTIFICATION</scope>
    <source>
        <strain evidence="2">cv. B73</strain>
    </source>
</reference>
<evidence type="ECO:0000313" key="3">
    <source>
        <dbReference type="Proteomes" id="UP000007305"/>
    </source>
</evidence>
<evidence type="ECO:0000256" key="1">
    <source>
        <dbReference type="SAM" id="MobiDB-lite"/>
    </source>
</evidence>
<feature type="compositionally biased region" description="Basic residues" evidence="1">
    <location>
        <begin position="252"/>
        <end position="262"/>
    </location>
</feature>
<evidence type="ECO:0000313" key="2">
    <source>
        <dbReference type="EnsemblPlants" id="Zm00001eb076130_P001"/>
    </source>
</evidence>
<name>A0A804MCX8_MAIZE</name>
<dbReference type="AlphaFoldDB" id="A0A804MCX8"/>
<reference evidence="2" key="2">
    <citation type="submission" date="2019-07" db="EMBL/GenBank/DDBJ databases">
        <authorList>
            <person name="Seetharam A."/>
            <person name="Woodhouse M."/>
            <person name="Cannon E."/>
        </authorList>
    </citation>
    <scope>NUCLEOTIDE SEQUENCE [LARGE SCALE GENOMIC DNA]</scope>
    <source>
        <strain evidence="2">cv. B73</strain>
    </source>
</reference>
<feature type="region of interest" description="Disordered" evidence="1">
    <location>
        <begin position="63"/>
        <end position="166"/>
    </location>
</feature>
<feature type="compositionally biased region" description="Low complexity" evidence="1">
    <location>
        <begin position="77"/>
        <end position="91"/>
    </location>
</feature>
<protein>
    <submittedName>
        <fullName evidence="2">Uncharacterized protein</fullName>
    </submittedName>
</protein>
<organism evidence="2 3">
    <name type="scientific">Zea mays</name>
    <name type="common">Maize</name>
    <dbReference type="NCBI Taxonomy" id="4577"/>
    <lineage>
        <taxon>Eukaryota</taxon>
        <taxon>Viridiplantae</taxon>
        <taxon>Streptophyta</taxon>
        <taxon>Embryophyta</taxon>
        <taxon>Tracheophyta</taxon>
        <taxon>Spermatophyta</taxon>
        <taxon>Magnoliopsida</taxon>
        <taxon>Liliopsida</taxon>
        <taxon>Poales</taxon>
        <taxon>Poaceae</taxon>
        <taxon>PACMAD clade</taxon>
        <taxon>Panicoideae</taxon>
        <taxon>Andropogonodae</taxon>
        <taxon>Andropogoneae</taxon>
        <taxon>Tripsacinae</taxon>
        <taxon>Zea</taxon>
    </lineage>
</organism>